<dbReference type="CDD" id="cd18179">
    <property type="entry name" value="ATP-synt_Vo_Ao_c_NTPK_rpt1"/>
    <property type="match status" value="1"/>
</dbReference>
<reference evidence="11" key="1">
    <citation type="submission" date="2015-04" db="EMBL/GenBank/DDBJ databases">
        <authorList>
            <person name="Mushtaq Mamoona"/>
        </authorList>
    </citation>
    <scope>NUCLEOTIDE SEQUENCE [LARGE SCALE GENOMIC DNA]</scope>
    <source>
        <strain evidence="11">AN4859/03</strain>
    </source>
</reference>
<dbReference type="CDD" id="cd18180">
    <property type="entry name" value="ATP-synt_Vo_Ao_c_NTPK_rpt2"/>
    <property type="match status" value="1"/>
</dbReference>
<dbReference type="OrthoDB" id="384481at2"/>
<evidence type="ECO:0000256" key="8">
    <source>
        <dbReference type="SAM" id="Phobius"/>
    </source>
</evidence>
<evidence type="ECO:0000313" key="10">
    <source>
        <dbReference type="EMBL" id="CRF35619.1"/>
    </source>
</evidence>
<dbReference type="InterPro" id="IPR002379">
    <property type="entry name" value="ATPase_proteolipid_c-like_dom"/>
</dbReference>
<gene>
    <name evidence="10" type="ORF">BRSU_2773</name>
</gene>
<dbReference type="EMBL" id="CVLB01000003">
    <property type="protein sequence ID" value="CRF35619.1"/>
    <property type="molecule type" value="Genomic_DNA"/>
</dbReference>
<dbReference type="SUPFAM" id="SSF81333">
    <property type="entry name" value="F1F0 ATP synthase subunit C"/>
    <property type="match status" value="2"/>
</dbReference>
<keyword evidence="11" id="KW-1185">Reference proteome</keyword>
<dbReference type="Proteomes" id="UP000043763">
    <property type="component" value="Unassembled WGS sequence"/>
</dbReference>
<evidence type="ECO:0000259" key="9">
    <source>
        <dbReference type="Pfam" id="PF00137"/>
    </source>
</evidence>
<dbReference type="PANTHER" id="PTHR10263">
    <property type="entry name" value="V-TYPE PROTON ATPASE PROTEOLIPID SUBUNIT"/>
    <property type="match status" value="1"/>
</dbReference>
<feature type="domain" description="V-ATPase proteolipid subunit C-like" evidence="9">
    <location>
        <begin position="14"/>
        <end position="73"/>
    </location>
</feature>
<dbReference type="GO" id="GO:0033177">
    <property type="term" value="C:proton-transporting two-sector ATPase complex, proton-transporting domain"/>
    <property type="evidence" value="ECO:0007669"/>
    <property type="project" value="InterPro"/>
</dbReference>
<evidence type="ECO:0000256" key="4">
    <source>
        <dbReference type="ARBA" id="ARBA00022692"/>
    </source>
</evidence>
<dbReference type="InterPro" id="IPR035921">
    <property type="entry name" value="F/V-ATP_Csub_sf"/>
</dbReference>
<feature type="transmembrane region" description="Helical" evidence="8">
    <location>
        <begin position="84"/>
        <end position="106"/>
    </location>
</feature>
<dbReference type="GeneID" id="66486683"/>
<protein>
    <submittedName>
        <fullName evidence="10">V-type ATP synthase subunit K</fullName>
    </submittedName>
</protein>
<feature type="domain" description="V-ATPase proteolipid subunit C-like" evidence="9">
    <location>
        <begin position="90"/>
        <end position="149"/>
    </location>
</feature>
<keyword evidence="6" id="KW-0406">Ion transport</keyword>
<keyword evidence="4 8" id="KW-0812">Transmembrane</keyword>
<dbReference type="Gene3D" id="1.20.120.610">
    <property type="entry name" value="lithium bound rotor ring of v- atpase"/>
    <property type="match status" value="1"/>
</dbReference>
<proteinExistence type="inferred from homology"/>
<comment type="similarity">
    <text evidence="2">Belongs to the V-ATPase proteolipid subunit family.</text>
</comment>
<dbReference type="GO" id="GO:0015078">
    <property type="term" value="F:proton transmembrane transporter activity"/>
    <property type="evidence" value="ECO:0007669"/>
    <property type="project" value="InterPro"/>
</dbReference>
<evidence type="ECO:0000256" key="1">
    <source>
        <dbReference type="ARBA" id="ARBA00004141"/>
    </source>
</evidence>
<keyword evidence="5 8" id="KW-1133">Transmembrane helix</keyword>
<comment type="subcellular location">
    <subcellularLocation>
        <location evidence="1">Membrane</location>
        <topology evidence="1">Multi-pass membrane protein</topology>
    </subcellularLocation>
</comment>
<dbReference type="RefSeq" id="WP_008721414.1">
    <property type="nucleotide sequence ID" value="NZ_CVLB01000003.1"/>
</dbReference>
<feature type="transmembrane region" description="Helical" evidence="8">
    <location>
        <begin position="129"/>
        <end position="153"/>
    </location>
</feature>
<evidence type="ECO:0000256" key="5">
    <source>
        <dbReference type="ARBA" id="ARBA00022989"/>
    </source>
</evidence>
<evidence type="ECO:0000256" key="3">
    <source>
        <dbReference type="ARBA" id="ARBA00022448"/>
    </source>
</evidence>
<evidence type="ECO:0000313" key="11">
    <source>
        <dbReference type="Proteomes" id="UP000043763"/>
    </source>
</evidence>
<accession>A0A0G4KAY3</accession>
<keyword evidence="3" id="KW-0813">Transport</keyword>
<dbReference type="AlphaFoldDB" id="A0A0G4KAY3"/>
<sequence length="155" mass="15526">MGFTMNTALLLGYLGAGLMVGMSGIGSAVGTSISAMTTVGALKKNKDAFGSCLVLSALPGTQGLYGFAAFFIMQPYLTADISIFQGAAILGAGIAVGLACMVSAIFQGKVCANGVEAIGNGYDVFGNTIIVAVFPELYAIVSFATAFLISGVLGA</sequence>
<evidence type="ECO:0000256" key="2">
    <source>
        <dbReference type="ARBA" id="ARBA00007296"/>
    </source>
</evidence>
<evidence type="ECO:0000256" key="7">
    <source>
        <dbReference type="ARBA" id="ARBA00023136"/>
    </source>
</evidence>
<organism evidence="10 11">
    <name type="scientific">Brachyspira suanatina</name>
    <dbReference type="NCBI Taxonomy" id="381802"/>
    <lineage>
        <taxon>Bacteria</taxon>
        <taxon>Pseudomonadati</taxon>
        <taxon>Spirochaetota</taxon>
        <taxon>Spirochaetia</taxon>
        <taxon>Brachyspirales</taxon>
        <taxon>Brachyspiraceae</taxon>
        <taxon>Brachyspira</taxon>
    </lineage>
</organism>
<evidence type="ECO:0000256" key="6">
    <source>
        <dbReference type="ARBA" id="ARBA00023065"/>
    </source>
</evidence>
<keyword evidence="7 8" id="KW-0472">Membrane</keyword>
<dbReference type="Pfam" id="PF00137">
    <property type="entry name" value="ATP-synt_C"/>
    <property type="match status" value="2"/>
</dbReference>
<feature type="transmembrane region" description="Helical" evidence="8">
    <location>
        <begin position="54"/>
        <end position="72"/>
    </location>
</feature>
<name>A0A0G4KAY3_9SPIR</name>